<accession>A0A222ZNK5</accession>
<dbReference type="EMBL" id="MF185719">
    <property type="protein sequence ID" value="ASR85731.1"/>
    <property type="molecule type" value="Genomic_DNA"/>
</dbReference>
<dbReference type="Proteomes" id="UP000222802">
    <property type="component" value="Genome"/>
</dbReference>
<evidence type="ECO:0000313" key="1">
    <source>
        <dbReference type="EMBL" id="ASR85731.1"/>
    </source>
</evidence>
<evidence type="ECO:0000313" key="2">
    <source>
        <dbReference type="Proteomes" id="UP000222802"/>
    </source>
</evidence>
<protein>
    <recommendedName>
        <fullName evidence="3">Exonuclease</fullName>
    </recommendedName>
</protein>
<proteinExistence type="predicted"/>
<name>A0A222ZNK5_9CAUD</name>
<reference evidence="1 2" key="1">
    <citation type="submission" date="2017-06" db="EMBL/GenBank/DDBJ databases">
        <authorList>
            <person name="Rush A.N."/>
            <person name="Saha S."/>
            <person name="Sadana R."/>
            <person name="Stoner T.H."/>
            <person name="Garlena R.A."/>
            <person name="Russell D.A."/>
            <person name="Pope W.H."/>
            <person name="Jacobs-Sera D."/>
            <person name="Hatfull G.F."/>
        </authorList>
    </citation>
    <scope>NUCLEOTIDE SEQUENCE [LARGE SCALE GENOMIC DNA]</scope>
</reference>
<evidence type="ECO:0008006" key="3">
    <source>
        <dbReference type="Google" id="ProtNLM"/>
    </source>
</evidence>
<organism evidence="1 2">
    <name type="scientific">Mycobacterium phage Edugator</name>
    <dbReference type="NCBI Taxonomy" id="2015843"/>
    <lineage>
        <taxon>Viruses</taxon>
        <taxon>Duplodnaviria</taxon>
        <taxon>Heunggongvirae</taxon>
        <taxon>Uroviricota</taxon>
        <taxon>Caudoviricetes</taxon>
        <taxon>Weiservirinae</taxon>
        <taxon>Kratiovirus</taxon>
        <taxon>Kratiovirus larva</taxon>
    </lineage>
</organism>
<gene>
    <name evidence="1" type="primary">34</name>
    <name evidence="1" type="ORF">SEA_EDUGATOR_34</name>
</gene>
<sequence length="405" mass="44866">MSSLYEHLGTPAVEEQRYQPSVEFDGAAAVITTGTIEQEPGQPPEYAEILRSIGRDPERFRLAAILYEKHWEVAARELLRDEAGAPQIDDSGKAVYGDLRKTWLASYKLRVEPIHAGGPADLEELVRNAQRREFENYADSTGRPYWFVFQAGDLQLGKLSRDGGTEQIVDTFTASVERAKRQLRTLAPMGIAGVQISMPGDCIEGNQSQRGKNNGYLTEQSITEQTRLLRRLMMLAVDGLSGAPQVYLDVVNGNHDRSQEQLNTWPGDGWATEQAIAVSDALKLNPVAYGHVEVRIPDKWSGCMTVPVGDTVVTVVHGHQWPRNKALDWLAKQAVHNQPAGASQVVQHGHWHTWTLEGHATKTLIGGPTFDCGSDYFRERHGGESKRGALTYLMRAGEVSRMSVV</sequence>